<feature type="transmembrane region" description="Helical" evidence="1">
    <location>
        <begin position="43"/>
        <end position="62"/>
    </location>
</feature>
<evidence type="ECO:0000313" key="3">
    <source>
        <dbReference type="EMBL" id="MEO3939473.1"/>
    </source>
</evidence>
<protein>
    <submittedName>
        <fullName evidence="3">CPBP family glutamic-type intramembrane protease</fullName>
        <ecNumber evidence="3">3.4.-.-</ecNumber>
    </submittedName>
</protein>
<reference evidence="3 4" key="1">
    <citation type="journal article" date="2024" name="Appl. Microbiol. Biotechnol.">
        <title>Biosynthetic gene clusters with biotechnological applications in novel Antarctic isolates from Actinomycetota.</title>
        <authorList>
            <person name="Bruna P."/>
            <person name="Nunez-Montero K."/>
            <person name="Contreras M.J."/>
            <person name="Leal K."/>
            <person name="Garcia M."/>
            <person name="Abanto M."/>
            <person name="Barrientos L."/>
        </authorList>
    </citation>
    <scope>NUCLEOTIDE SEQUENCE [LARGE SCALE GENOMIC DNA]</scope>
    <source>
        <strain evidence="3 4">Se16.17</strain>
    </source>
</reference>
<comment type="caution">
    <text evidence="3">The sequence shown here is derived from an EMBL/GenBank/DDBJ whole genome shotgun (WGS) entry which is preliminary data.</text>
</comment>
<evidence type="ECO:0000313" key="4">
    <source>
        <dbReference type="Proteomes" id="UP001448614"/>
    </source>
</evidence>
<keyword evidence="4" id="KW-1185">Reference proteome</keyword>
<evidence type="ECO:0000259" key="2">
    <source>
        <dbReference type="Pfam" id="PF02517"/>
    </source>
</evidence>
<dbReference type="RefSeq" id="WP_347781463.1">
    <property type="nucleotide sequence ID" value="NZ_JBBMFV010000001.1"/>
</dbReference>
<dbReference type="Proteomes" id="UP001448614">
    <property type="component" value="Unassembled WGS sequence"/>
</dbReference>
<dbReference type="GO" id="GO:0008233">
    <property type="term" value="F:peptidase activity"/>
    <property type="evidence" value="ECO:0007669"/>
    <property type="project" value="UniProtKB-KW"/>
</dbReference>
<dbReference type="EMBL" id="JBBMFV010000001">
    <property type="protein sequence ID" value="MEO3939473.1"/>
    <property type="molecule type" value="Genomic_DNA"/>
</dbReference>
<keyword evidence="1" id="KW-0472">Membrane</keyword>
<dbReference type="EC" id="3.4.-.-" evidence="3"/>
<organism evidence="3 4">
    <name type="scientific">Paenarthrobacter nicotinovorans</name>
    <name type="common">Arthrobacter nicotinovorans</name>
    <dbReference type="NCBI Taxonomy" id="29320"/>
    <lineage>
        <taxon>Bacteria</taxon>
        <taxon>Bacillati</taxon>
        <taxon>Actinomycetota</taxon>
        <taxon>Actinomycetes</taxon>
        <taxon>Micrococcales</taxon>
        <taxon>Micrococcaceae</taxon>
        <taxon>Paenarthrobacter</taxon>
    </lineage>
</organism>
<evidence type="ECO:0000256" key="1">
    <source>
        <dbReference type="SAM" id="Phobius"/>
    </source>
</evidence>
<keyword evidence="1" id="KW-1133">Transmembrane helix</keyword>
<proteinExistence type="predicted"/>
<keyword evidence="1" id="KW-0812">Transmembrane</keyword>
<feature type="domain" description="CAAX prenyl protease 2/Lysostaphin resistance protein A-like" evidence="2">
    <location>
        <begin position="169"/>
        <end position="255"/>
    </location>
</feature>
<dbReference type="InterPro" id="IPR003675">
    <property type="entry name" value="Rce1/LyrA-like_dom"/>
</dbReference>
<feature type="transmembrane region" description="Helical" evidence="1">
    <location>
        <begin position="198"/>
        <end position="218"/>
    </location>
</feature>
<dbReference type="Pfam" id="PF02517">
    <property type="entry name" value="Rce1-like"/>
    <property type="match status" value="1"/>
</dbReference>
<name>A0ABV0GLR4_PAENI</name>
<feature type="transmembrane region" description="Helical" evidence="1">
    <location>
        <begin position="121"/>
        <end position="149"/>
    </location>
</feature>
<keyword evidence="3" id="KW-0378">Hydrolase</keyword>
<dbReference type="GO" id="GO:0006508">
    <property type="term" value="P:proteolysis"/>
    <property type="evidence" value="ECO:0007669"/>
    <property type="project" value="UniProtKB-KW"/>
</dbReference>
<gene>
    <name evidence="3" type="ORF">V3C41_00125</name>
</gene>
<keyword evidence="3" id="KW-0645">Protease</keyword>
<feature type="transmembrane region" description="Helical" evidence="1">
    <location>
        <begin position="225"/>
        <end position="249"/>
    </location>
</feature>
<feature type="transmembrane region" description="Helical" evidence="1">
    <location>
        <begin position="269"/>
        <end position="289"/>
    </location>
</feature>
<sequence length="319" mass="34339">MAERLRGILRAAGELSDDVLGPRTGARPVTFAADSRRLRKWEAWALVLGVYAAIFFRHAVYSVGVASGTPLAPSSTPDLERIALHATYILIAFFSVHVLLRMGALSSDQVGLGGVWDRERVALNVRVACFASVAMALGVALSTVIGAFMDRAEPRYPSQPLDSPLSWAAELFTNAAAGFEEELPLVLVLVWALRSARYSWLVVCVVAAVLRVSFHLYYGWEAVGMFLWPVLIVLLYARTGAIWGIVAAHAWTNLFGTPAAYFRDAGDPLAVLFFAARAAPDIAAVFLALKAVKTAIRLAGEATPATTPPKGKENPTEGT</sequence>
<feature type="transmembrane region" description="Helical" evidence="1">
    <location>
        <begin position="82"/>
        <end position="100"/>
    </location>
</feature>
<accession>A0ABV0GLR4</accession>